<dbReference type="InterPro" id="IPR001747">
    <property type="entry name" value="Vitellogenin_N"/>
</dbReference>
<feature type="chain" id="PRO_5025645684" evidence="7">
    <location>
        <begin position="16"/>
        <end position="1177"/>
    </location>
</feature>
<evidence type="ECO:0000256" key="4">
    <source>
        <dbReference type="ARBA" id="ARBA00023157"/>
    </source>
</evidence>
<dbReference type="PANTHER" id="PTHR23345:SF29">
    <property type="entry name" value="VITELLOGENIN 3, PHOSVITINLESS"/>
    <property type="match status" value="1"/>
</dbReference>
<evidence type="ECO:0000256" key="7">
    <source>
        <dbReference type="SAM" id="SignalP"/>
    </source>
</evidence>
<dbReference type="InterPro" id="IPR050733">
    <property type="entry name" value="Vitellogenin/Apolipophorin"/>
</dbReference>
<dbReference type="SMART" id="SM01170">
    <property type="entry name" value="DUF1944"/>
    <property type="match status" value="1"/>
</dbReference>
<evidence type="ECO:0000313" key="9">
    <source>
        <dbReference type="Ensembl" id="ENSSAUP00010069385.1"/>
    </source>
</evidence>
<feature type="disulfide bond" evidence="6">
    <location>
        <begin position="155"/>
        <end position="181"/>
    </location>
</feature>
<dbReference type="GO" id="GO:0032355">
    <property type="term" value="P:response to estradiol"/>
    <property type="evidence" value="ECO:0007669"/>
    <property type="project" value="TreeGrafter"/>
</dbReference>
<keyword evidence="1" id="KW-0597">Phosphoprotein</keyword>
<dbReference type="InterPro" id="IPR015817">
    <property type="entry name" value="Vitellinogen_open_b-sht_sub1"/>
</dbReference>
<gene>
    <name evidence="9" type="primary">vtg3</name>
</gene>
<dbReference type="InterPro" id="IPR015816">
    <property type="entry name" value="Vitellinogen_b-sht_N"/>
</dbReference>
<dbReference type="PROSITE" id="PS51211">
    <property type="entry name" value="VITELLOGENIN"/>
    <property type="match status" value="1"/>
</dbReference>
<evidence type="ECO:0000256" key="6">
    <source>
        <dbReference type="PROSITE-ProRule" id="PRU00557"/>
    </source>
</evidence>
<dbReference type="Pfam" id="PF09175">
    <property type="entry name" value="Vit_b-sht_shell"/>
    <property type="match status" value="1"/>
</dbReference>
<comment type="caution">
    <text evidence="6">Lacks conserved residue(s) required for the propagation of feature annotation.</text>
</comment>
<dbReference type="SMART" id="SM01169">
    <property type="entry name" value="DUF1943"/>
    <property type="match status" value="1"/>
</dbReference>
<dbReference type="InterPro" id="IPR015255">
    <property type="entry name" value="Vitellinogen_open_b-sht"/>
</dbReference>
<dbReference type="Gene3D" id="2.20.90.10">
    <property type="entry name" value="Vitellinogen, beta-sheet shell domain"/>
    <property type="match status" value="1"/>
</dbReference>
<dbReference type="Pfam" id="PF01347">
    <property type="entry name" value="Vitellogenin_N"/>
    <property type="match status" value="1"/>
</dbReference>
<dbReference type="SMART" id="SM00638">
    <property type="entry name" value="LPD_N"/>
    <property type="match status" value="1"/>
</dbReference>
<dbReference type="SUPFAM" id="SSF48431">
    <property type="entry name" value="Lipovitellin-phosvitin complex, superhelical domain"/>
    <property type="match status" value="1"/>
</dbReference>
<dbReference type="PANTHER" id="PTHR23345">
    <property type="entry name" value="VITELLOGENIN-RELATED"/>
    <property type="match status" value="1"/>
</dbReference>
<reference evidence="9" key="1">
    <citation type="submission" date="2021-04" db="EMBL/GenBank/DDBJ databases">
        <authorList>
            <consortium name="Wellcome Sanger Institute Data Sharing"/>
        </authorList>
    </citation>
    <scope>NUCLEOTIDE SEQUENCE [LARGE SCALE GENOMIC DNA]</scope>
</reference>
<keyword evidence="5" id="KW-0325">Glycoprotein</keyword>
<evidence type="ECO:0000256" key="2">
    <source>
        <dbReference type="ARBA" id="ARBA00022729"/>
    </source>
</evidence>
<dbReference type="InterPro" id="IPR015819">
    <property type="entry name" value="Lipid_transp_b-sht_shell"/>
</dbReference>
<dbReference type="GO" id="GO:0005319">
    <property type="term" value="F:lipid transporter activity"/>
    <property type="evidence" value="ECO:0007669"/>
    <property type="project" value="InterPro"/>
</dbReference>
<reference evidence="9" key="2">
    <citation type="submission" date="2025-08" db="UniProtKB">
        <authorList>
            <consortium name="Ensembl"/>
        </authorList>
    </citation>
    <scope>IDENTIFICATION</scope>
</reference>
<dbReference type="SUPFAM" id="SSF56968">
    <property type="entry name" value="Lipovitellin-phosvitin complex, beta-sheet shell regions"/>
    <property type="match status" value="3"/>
</dbReference>
<name>A0A671Z359_SPAAU</name>
<dbReference type="Proteomes" id="UP000472265">
    <property type="component" value="Chromosome 11"/>
</dbReference>
<proteinExistence type="predicted"/>
<dbReference type="Gene3D" id="2.30.230.10">
    <property type="entry name" value="Lipovitellin, beta-sheet shell regions, chain A"/>
    <property type="match status" value="1"/>
</dbReference>
<dbReference type="GeneTree" id="ENSGT00530000064273"/>
<feature type="signal peptide" evidence="7">
    <location>
        <begin position="1"/>
        <end position="15"/>
    </location>
</feature>
<dbReference type="Gene3D" id="2.20.80.10">
    <property type="entry name" value="Lipovitellin-phosvitin complex, chain A, domain 4"/>
    <property type="match status" value="1"/>
</dbReference>
<organism evidence="9 10">
    <name type="scientific">Sparus aurata</name>
    <name type="common">Gilthead sea bream</name>
    <dbReference type="NCBI Taxonomy" id="8175"/>
    <lineage>
        <taxon>Eukaryota</taxon>
        <taxon>Metazoa</taxon>
        <taxon>Chordata</taxon>
        <taxon>Craniata</taxon>
        <taxon>Vertebrata</taxon>
        <taxon>Euteleostomi</taxon>
        <taxon>Actinopterygii</taxon>
        <taxon>Neopterygii</taxon>
        <taxon>Teleostei</taxon>
        <taxon>Neoteleostei</taxon>
        <taxon>Acanthomorphata</taxon>
        <taxon>Eupercaria</taxon>
        <taxon>Spariformes</taxon>
        <taxon>Sparidae</taxon>
        <taxon>Sparus</taxon>
    </lineage>
</organism>
<dbReference type="Ensembl" id="ENSSAUT00010072616.1">
    <property type="protein sequence ID" value="ENSSAUP00010069385.1"/>
    <property type="gene ID" value="ENSSAUG00010027429.1"/>
</dbReference>
<dbReference type="GO" id="GO:0045735">
    <property type="term" value="F:nutrient reservoir activity"/>
    <property type="evidence" value="ECO:0007669"/>
    <property type="project" value="UniProtKB-KW"/>
</dbReference>
<evidence type="ECO:0000313" key="10">
    <source>
        <dbReference type="Proteomes" id="UP000472265"/>
    </source>
</evidence>
<evidence type="ECO:0000256" key="3">
    <source>
        <dbReference type="ARBA" id="ARBA00022761"/>
    </source>
</evidence>
<dbReference type="GO" id="GO:0071391">
    <property type="term" value="P:cellular response to estrogen stimulus"/>
    <property type="evidence" value="ECO:0007669"/>
    <property type="project" value="TreeGrafter"/>
</dbReference>
<dbReference type="AlphaFoldDB" id="A0A671Z359"/>
<dbReference type="Gene3D" id="1.25.10.20">
    <property type="entry name" value="Vitellinogen, superhelical"/>
    <property type="match status" value="1"/>
</dbReference>
<protein>
    <submittedName>
        <fullName evidence="9">Vitellogenin 3, phosvitinless</fullName>
    </submittedName>
</protein>
<evidence type="ECO:0000256" key="5">
    <source>
        <dbReference type="ARBA" id="ARBA00023180"/>
    </source>
</evidence>
<sequence>MQGLLLCCLVALANLGLNPRKTYEYKYEGTVNFGLGMPNLAESGVRMTCRVKIVGASAQTFVLRVSELAFEEFNGFPGKNGFNASPKLSQRIAAQLIKPFMFDYASGHIGDIHAPPEVSDTVVNIVRGILGFLQVTVKTTQRVYELEEIGIHGKCQSNYAIEEDTETKDMTITQVVDVSGCREKAAMYRGMATAVLDQVSQQRGESVVSTVRYVYTVKPTAEGGLITKAHGLERQHFSPFNVKGGSFKMQAMKEMVLLGVSDTARAVTFGPMESKGNLVYKFVNAEANVPIMMQNLDDPVPKAIELIKHLAEANKYDIDSATTEVTIKLYQLLRVIPYEGLDTMWKKFAGNEQHWFLDMIVEVSDARILKFLEMRFQAGDVSPSEALQAVLLSINHLQPIPELVEMAKMFLNMPFSKSSTYLWHTVVLSYGSLVYKHCAYYSPCPVNAVQPLLDMALESLRNGNKADMVLALKALGNAGHPGSIKTIMRFLPGVAATPVDLPPSVLSAAVQSMRLIAARDPHSVQEITISLFLQKNLPTELRMLSFMILFDTKPPMALVSTVTAHLLEEKDLHVVSFAYSYLRSFGRSNTPENFFLSTACNVAAKILAPKFGRLSYHFSKAMRMDWFNEDFLIGTAAEVFMLRSATNVFPTEIMMKSKFFFIGRILQLLEIGISADGLKDLFGTGFTGDLSFSDFQSLFNLQNWETMPNNKPILSAFSRASGQEWFFADIDKEFIQNIIGAVSLSAGKDSPLWAAIENLQRGVSWHRMKPFLIFEVRYFQATTLGLPLEISKYYESVNGITVNAKAAVNPAPTERLGQLLNSEISLESDGFIGCTKDFWVFYGINTELFQVGSELKSKMPFAVPWKFTAKINIREKKFELDFVPSKKEFTLFGVSSNVYAVTRNIEEPASAKMTPIMPMAEDSNQEFLTPNTWHPSAKMCAESKIYGAGICVESELRREYYHEEYPLYYFLGYTNLEVKVVPGMCNKSKLIEEIPQSEYSSSNSTPEAVFSFKAFALSGNQKPEGYDAAVYYTPEASVQNAQLIVSQVGEDTNWKMCVDTIVNARTQAKAHIRWGAECQSYEMSMRGATAHLPGSKPTCDTHWQVLLKKPFSTFPRIGSYIPGMAFLLGFSEQHERNAKQEVSASVVAASADSVNVKIKFPEVLEGAVTTSKLPCRI</sequence>
<accession>A0A671Z359</accession>
<keyword evidence="2 7" id="KW-0732">Signal</keyword>
<dbReference type="FunFam" id="2.20.50.20:FF:000005">
    <property type="entry name" value="Vitellogenin 3"/>
    <property type="match status" value="1"/>
</dbReference>
<evidence type="ECO:0000256" key="1">
    <source>
        <dbReference type="ARBA" id="ARBA00022553"/>
    </source>
</evidence>
<dbReference type="InterPro" id="IPR011030">
    <property type="entry name" value="Lipovitellin_superhlx_dom"/>
</dbReference>
<feature type="domain" description="Vitellogenin" evidence="8">
    <location>
        <begin position="17"/>
        <end position="653"/>
    </location>
</feature>
<keyword evidence="10" id="KW-1185">Reference proteome</keyword>
<keyword evidence="3" id="KW-0758">Storage protein</keyword>
<dbReference type="InterPro" id="IPR037088">
    <property type="entry name" value="Vitellinogen_b-sht_shell_sf"/>
</dbReference>
<dbReference type="Pfam" id="PF09172">
    <property type="entry name" value="Vit_open_b-sht"/>
    <property type="match status" value="1"/>
</dbReference>
<dbReference type="InterPro" id="IPR015258">
    <property type="entry name" value="Vitellinogen_b-sht_shell"/>
</dbReference>
<keyword evidence="4 6" id="KW-1015">Disulfide bond</keyword>
<evidence type="ECO:0000259" key="8">
    <source>
        <dbReference type="PROSITE" id="PS51211"/>
    </source>
</evidence>
<dbReference type="Gene3D" id="2.20.50.20">
    <property type="entry name" value="Lipovitellin. Chain A, domain 3"/>
    <property type="match status" value="1"/>
</dbReference>
<reference evidence="9" key="3">
    <citation type="submission" date="2025-09" db="UniProtKB">
        <authorList>
            <consortium name="Ensembl"/>
        </authorList>
    </citation>
    <scope>IDENTIFICATION</scope>
</reference>